<dbReference type="EMBL" id="PIQH01000004">
    <property type="protein sequence ID" value="RUO80417.1"/>
    <property type="molecule type" value="Genomic_DNA"/>
</dbReference>
<dbReference type="Pfam" id="PF02463">
    <property type="entry name" value="SMC_N"/>
    <property type="match status" value="1"/>
</dbReference>
<dbReference type="Proteomes" id="UP000287996">
    <property type="component" value="Unassembled WGS sequence"/>
</dbReference>
<gene>
    <name evidence="12" type="ORF">CWI84_04970</name>
</gene>
<keyword evidence="10" id="KW-0175">Coiled coil</keyword>
<evidence type="ECO:0000313" key="12">
    <source>
        <dbReference type="EMBL" id="RUO80417.1"/>
    </source>
</evidence>
<dbReference type="GO" id="GO:0006310">
    <property type="term" value="P:DNA recombination"/>
    <property type="evidence" value="ECO:0007669"/>
    <property type="project" value="InterPro"/>
</dbReference>
<feature type="coiled-coil region" evidence="10">
    <location>
        <begin position="169"/>
        <end position="227"/>
    </location>
</feature>
<comment type="function">
    <text evidence="1 9">May be involved in recombinational repair of damaged DNA.</text>
</comment>
<evidence type="ECO:0000256" key="10">
    <source>
        <dbReference type="SAM" id="Coils"/>
    </source>
</evidence>
<dbReference type="NCBIfam" id="NF008121">
    <property type="entry name" value="PRK10869.1"/>
    <property type="match status" value="1"/>
</dbReference>
<dbReference type="FunFam" id="3.40.50.300:FF:000319">
    <property type="entry name" value="DNA repair protein RecN"/>
    <property type="match status" value="1"/>
</dbReference>
<proteinExistence type="inferred from homology"/>
<evidence type="ECO:0000256" key="3">
    <source>
        <dbReference type="ARBA" id="ARBA00021315"/>
    </source>
</evidence>
<comment type="similarity">
    <text evidence="2 9">Belongs to the RecN family.</text>
</comment>
<evidence type="ECO:0000256" key="9">
    <source>
        <dbReference type="PIRNR" id="PIRNR003128"/>
    </source>
</evidence>
<keyword evidence="6" id="KW-0067">ATP-binding</keyword>
<evidence type="ECO:0000256" key="8">
    <source>
        <dbReference type="ARBA" id="ARBA00033408"/>
    </source>
</evidence>
<evidence type="ECO:0000256" key="1">
    <source>
        <dbReference type="ARBA" id="ARBA00003618"/>
    </source>
</evidence>
<evidence type="ECO:0000259" key="11">
    <source>
        <dbReference type="Pfam" id="PF02463"/>
    </source>
</evidence>
<accession>A0A432ZR88</accession>
<reference evidence="12 13" key="1">
    <citation type="journal article" date="2011" name="Front. Microbiol.">
        <title>Genomic signatures of strain selection and enhancement in Bacillus atrophaeus var. globigii, a historical biowarfare simulant.</title>
        <authorList>
            <person name="Gibbons H.S."/>
            <person name="Broomall S.M."/>
            <person name="McNew L.A."/>
            <person name="Daligault H."/>
            <person name="Chapman C."/>
            <person name="Bruce D."/>
            <person name="Karavis M."/>
            <person name="Krepps M."/>
            <person name="McGregor P.A."/>
            <person name="Hong C."/>
            <person name="Park K.H."/>
            <person name="Akmal A."/>
            <person name="Feldman A."/>
            <person name="Lin J.S."/>
            <person name="Chang W.E."/>
            <person name="Higgs B.W."/>
            <person name="Demirev P."/>
            <person name="Lindquist J."/>
            <person name="Liem A."/>
            <person name="Fochler E."/>
            <person name="Read T.D."/>
            <person name="Tapia R."/>
            <person name="Johnson S."/>
            <person name="Bishop-Lilly K.A."/>
            <person name="Detter C."/>
            <person name="Han C."/>
            <person name="Sozhamannan S."/>
            <person name="Rosenzweig C.N."/>
            <person name="Skowronski E.W."/>
        </authorList>
    </citation>
    <scope>NUCLEOTIDE SEQUENCE [LARGE SCALE GENOMIC DNA]</scope>
    <source>
        <strain evidence="12 13">CC-PW-9</strain>
    </source>
</reference>
<evidence type="ECO:0000256" key="7">
    <source>
        <dbReference type="ARBA" id="ARBA00023204"/>
    </source>
</evidence>
<keyword evidence="13" id="KW-1185">Reference proteome</keyword>
<dbReference type="InterPro" id="IPR027417">
    <property type="entry name" value="P-loop_NTPase"/>
</dbReference>
<comment type="caution">
    <text evidence="12">The sequence shown here is derived from an EMBL/GenBank/DDBJ whole genome shotgun (WGS) entry which is preliminary data.</text>
</comment>
<feature type="coiled-coil region" evidence="10">
    <location>
        <begin position="326"/>
        <end position="374"/>
    </location>
</feature>
<dbReference type="GO" id="GO:0043590">
    <property type="term" value="C:bacterial nucleoid"/>
    <property type="evidence" value="ECO:0007669"/>
    <property type="project" value="TreeGrafter"/>
</dbReference>
<sequence>MLTHLHIRNFAVVKAVDIDFNNGMTAVTGETGAGKSIALDALSLCLGTRADAGWVRPGADKSEIIASFAIANESPAMQWLQQQELDDEQECVLRRVVTAEGRSRAWINGTPVPASQLKQLAPMLVHIHGQHEHQALTQEENQLQLLDRYARHPDLLAAVADAYQNWAGIEKEYRKLNQQQSERDALRQLLDYQVEELEQFNLGEGEFEALEEQHKKLANSKTLLEDTLFASNALYDGEHNNAFSLIQQAIKRLNEAAELDPQLNNTVKLLNDAGVSVEEAARELVQYQESLELEPAELETVEQRMTQALALAKKHQVAPQKLVEKHQALAAELDGLANESERLAQLMAQRDSAKQQYREAAKRLSQSRRKAADELSQKIVASMHQLNMTQARFDIQVQHHADATATKRGTDNVEMQVSTNPGQPLQALAKVASGGELSRISLAIQVITSTQETTPTMMFDEVDVGVSGPTAAIVGKLLRQLGETNQVICVTHLPQVAAKAHNQLQVAKSTDGNETLTQVTALNRDDRVIELARLLGGDSITDKTKANAEELLAS</sequence>
<dbReference type="PANTHER" id="PTHR11059:SF0">
    <property type="entry name" value="DNA REPAIR PROTEIN RECN"/>
    <property type="match status" value="1"/>
</dbReference>
<keyword evidence="4" id="KW-0547">Nucleotide-binding</keyword>
<dbReference type="PANTHER" id="PTHR11059">
    <property type="entry name" value="DNA REPAIR PROTEIN RECN"/>
    <property type="match status" value="1"/>
</dbReference>
<dbReference type="NCBIfam" id="TIGR00634">
    <property type="entry name" value="recN"/>
    <property type="match status" value="1"/>
</dbReference>
<evidence type="ECO:0000256" key="4">
    <source>
        <dbReference type="ARBA" id="ARBA00022741"/>
    </source>
</evidence>
<organism evidence="12 13">
    <name type="scientific">Idiomarina tyrosinivorans</name>
    <dbReference type="NCBI Taxonomy" id="1445662"/>
    <lineage>
        <taxon>Bacteria</taxon>
        <taxon>Pseudomonadati</taxon>
        <taxon>Pseudomonadota</taxon>
        <taxon>Gammaproteobacteria</taxon>
        <taxon>Alteromonadales</taxon>
        <taxon>Idiomarinaceae</taxon>
        <taxon>Idiomarina</taxon>
    </lineage>
</organism>
<dbReference type="InterPro" id="IPR004604">
    <property type="entry name" value="DNA_recomb/repair_RecN"/>
</dbReference>
<dbReference type="OrthoDB" id="9806954at2"/>
<dbReference type="GO" id="GO:0009432">
    <property type="term" value="P:SOS response"/>
    <property type="evidence" value="ECO:0007669"/>
    <property type="project" value="UniProtKB-ARBA"/>
</dbReference>
<dbReference type="GO" id="GO:0005524">
    <property type="term" value="F:ATP binding"/>
    <property type="evidence" value="ECO:0007669"/>
    <property type="project" value="UniProtKB-KW"/>
</dbReference>
<dbReference type="InterPro" id="IPR003395">
    <property type="entry name" value="RecF/RecN/SMC_N"/>
</dbReference>
<dbReference type="GO" id="GO:0006281">
    <property type="term" value="P:DNA repair"/>
    <property type="evidence" value="ECO:0007669"/>
    <property type="project" value="UniProtKB-KW"/>
</dbReference>
<dbReference type="PIRSF" id="PIRSF003128">
    <property type="entry name" value="RecN"/>
    <property type="match status" value="1"/>
</dbReference>
<evidence type="ECO:0000256" key="2">
    <source>
        <dbReference type="ARBA" id="ARBA00009441"/>
    </source>
</evidence>
<protein>
    <recommendedName>
        <fullName evidence="3 9">DNA repair protein RecN</fullName>
    </recommendedName>
    <alternativeName>
        <fullName evidence="8 9">Recombination protein N</fullName>
    </alternativeName>
</protein>
<dbReference type="FunFam" id="3.40.50.300:FF:000356">
    <property type="entry name" value="DNA repair protein RecN"/>
    <property type="match status" value="1"/>
</dbReference>
<dbReference type="Gene3D" id="3.40.50.300">
    <property type="entry name" value="P-loop containing nucleotide triphosphate hydrolases"/>
    <property type="match status" value="2"/>
</dbReference>
<dbReference type="RefSeq" id="WP_126841474.1">
    <property type="nucleotide sequence ID" value="NZ_PIQH01000004.1"/>
</dbReference>
<feature type="domain" description="RecF/RecN/SMC N-terminal" evidence="11">
    <location>
        <begin position="1"/>
        <end position="512"/>
    </location>
</feature>
<dbReference type="CDD" id="cd03241">
    <property type="entry name" value="ABC_RecN"/>
    <property type="match status" value="2"/>
</dbReference>
<dbReference type="SUPFAM" id="SSF52540">
    <property type="entry name" value="P-loop containing nucleoside triphosphate hydrolases"/>
    <property type="match status" value="2"/>
</dbReference>
<dbReference type="AlphaFoldDB" id="A0A432ZR88"/>
<evidence type="ECO:0000313" key="13">
    <source>
        <dbReference type="Proteomes" id="UP000287996"/>
    </source>
</evidence>
<keyword evidence="7 9" id="KW-0234">DNA repair</keyword>
<evidence type="ECO:0000256" key="6">
    <source>
        <dbReference type="ARBA" id="ARBA00022840"/>
    </source>
</evidence>
<keyword evidence="5 9" id="KW-0227">DNA damage</keyword>
<evidence type="ECO:0000256" key="5">
    <source>
        <dbReference type="ARBA" id="ARBA00022763"/>
    </source>
</evidence>
<name>A0A432ZR88_9GAMM</name>